<evidence type="ECO:0000313" key="2">
    <source>
        <dbReference type="Proteomes" id="UP000284706"/>
    </source>
</evidence>
<protein>
    <submittedName>
        <fullName evidence="1">Uncharacterized protein</fullName>
    </submittedName>
</protein>
<comment type="caution">
    <text evidence="1">The sequence shown here is derived from an EMBL/GenBank/DDBJ whole genome shotgun (WGS) entry which is preliminary data.</text>
</comment>
<accession>A0A409WEM8</accession>
<dbReference type="AlphaFoldDB" id="A0A409WEM8"/>
<sequence length="177" mass="20787">MTYYLPAFEVRSGRIVNIDAQFWEIWSPNSITDPFHPGLRDPSIDVEEDLPANRRRCDGQLGRFDPTVSPQYYDPKRPWLGFIRKSMDESRPEDASLLKEWLPYRTPNLGAIRPTYVRLLQERVNALQERSDKWERLARTHPLVWETRPACPKDSDFEELRLPSTFDKAVDLLTKAQ</sequence>
<reference evidence="1 2" key="1">
    <citation type="journal article" date="2018" name="Evol. Lett.">
        <title>Horizontal gene cluster transfer increased hallucinogenic mushroom diversity.</title>
        <authorList>
            <person name="Reynolds H.T."/>
            <person name="Vijayakumar V."/>
            <person name="Gluck-Thaler E."/>
            <person name="Korotkin H.B."/>
            <person name="Matheny P.B."/>
            <person name="Slot J.C."/>
        </authorList>
    </citation>
    <scope>NUCLEOTIDE SEQUENCE [LARGE SCALE GENOMIC DNA]</scope>
    <source>
        <strain evidence="1 2">SRW20</strain>
    </source>
</reference>
<dbReference type="Proteomes" id="UP000284706">
    <property type="component" value="Unassembled WGS sequence"/>
</dbReference>
<name>A0A409WEM8_9AGAR</name>
<dbReference type="OrthoDB" id="3066419at2759"/>
<organism evidence="1 2">
    <name type="scientific">Gymnopilus dilepis</name>
    <dbReference type="NCBI Taxonomy" id="231916"/>
    <lineage>
        <taxon>Eukaryota</taxon>
        <taxon>Fungi</taxon>
        <taxon>Dikarya</taxon>
        <taxon>Basidiomycota</taxon>
        <taxon>Agaricomycotina</taxon>
        <taxon>Agaricomycetes</taxon>
        <taxon>Agaricomycetidae</taxon>
        <taxon>Agaricales</taxon>
        <taxon>Agaricineae</taxon>
        <taxon>Hymenogastraceae</taxon>
        <taxon>Gymnopilus</taxon>
    </lineage>
</organism>
<gene>
    <name evidence="1" type="ORF">CVT26_007852</name>
</gene>
<dbReference type="InParanoid" id="A0A409WEM8"/>
<proteinExistence type="predicted"/>
<dbReference type="EMBL" id="NHYE01005099">
    <property type="protein sequence ID" value="PPQ76959.1"/>
    <property type="molecule type" value="Genomic_DNA"/>
</dbReference>
<keyword evidence="2" id="KW-1185">Reference proteome</keyword>
<evidence type="ECO:0000313" key="1">
    <source>
        <dbReference type="EMBL" id="PPQ76959.1"/>
    </source>
</evidence>